<evidence type="ECO:0000256" key="3">
    <source>
        <dbReference type="ARBA" id="ARBA00022741"/>
    </source>
</evidence>
<dbReference type="GO" id="GO:0005886">
    <property type="term" value="C:plasma membrane"/>
    <property type="evidence" value="ECO:0007669"/>
    <property type="project" value="UniProtKB-SubCell"/>
</dbReference>
<evidence type="ECO:0000256" key="5">
    <source>
        <dbReference type="ARBA" id="ARBA00022989"/>
    </source>
</evidence>
<dbReference type="GO" id="GO:0016887">
    <property type="term" value="F:ATP hydrolysis activity"/>
    <property type="evidence" value="ECO:0007669"/>
    <property type="project" value="InterPro"/>
</dbReference>
<dbReference type="SUPFAM" id="SSF90123">
    <property type="entry name" value="ABC transporter transmembrane region"/>
    <property type="match status" value="1"/>
</dbReference>
<dbReference type="PROSITE" id="PS50893">
    <property type="entry name" value="ABC_TRANSPORTER_2"/>
    <property type="match status" value="1"/>
</dbReference>
<dbReference type="PANTHER" id="PTHR24221">
    <property type="entry name" value="ATP-BINDING CASSETTE SUB-FAMILY B"/>
    <property type="match status" value="1"/>
</dbReference>
<evidence type="ECO:0000256" key="7">
    <source>
        <dbReference type="SAM" id="Phobius"/>
    </source>
</evidence>
<keyword evidence="3" id="KW-0547">Nucleotide-binding</keyword>
<comment type="subcellular location">
    <subcellularLocation>
        <location evidence="1">Cell membrane</location>
        <topology evidence="1">Multi-pass membrane protein</topology>
    </subcellularLocation>
</comment>
<evidence type="ECO:0000256" key="4">
    <source>
        <dbReference type="ARBA" id="ARBA00022840"/>
    </source>
</evidence>
<dbReference type="GO" id="GO:0005524">
    <property type="term" value="F:ATP binding"/>
    <property type="evidence" value="ECO:0007669"/>
    <property type="project" value="UniProtKB-KW"/>
</dbReference>
<proteinExistence type="predicted"/>
<dbReference type="Pfam" id="PF00005">
    <property type="entry name" value="ABC_tran"/>
    <property type="match status" value="1"/>
</dbReference>
<dbReference type="Gene3D" id="1.20.1560.10">
    <property type="entry name" value="ABC transporter type 1, transmembrane domain"/>
    <property type="match status" value="1"/>
</dbReference>
<feature type="transmembrane region" description="Helical" evidence="7">
    <location>
        <begin position="24"/>
        <end position="42"/>
    </location>
</feature>
<evidence type="ECO:0000256" key="1">
    <source>
        <dbReference type="ARBA" id="ARBA00004651"/>
    </source>
</evidence>
<dbReference type="InterPro" id="IPR039421">
    <property type="entry name" value="Type_1_exporter"/>
</dbReference>
<dbReference type="Proteomes" id="UP000677305">
    <property type="component" value="Chromosome"/>
</dbReference>
<dbReference type="RefSeq" id="WP_212690019.1">
    <property type="nucleotide sequence ID" value="NZ_CP058561.1"/>
</dbReference>
<accession>A0A8J8MBP9</accession>
<dbReference type="InterPro" id="IPR003439">
    <property type="entry name" value="ABC_transporter-like_ATP-bd"/>
</dbReference>
<evidence type="ECO:0000313" key="9">
    <source>
        <dbReference type="EMBL" id="QUH29760.1"/>
    </source>
</evidence>
<keyword evidence="2 7" id="KW-0812">Transmembrane</keyword>
<dbReference type="InterPro" id="IPR036640">
    <property type="entry name" value="ABC1_TM_sf"/>
</dbReference>
<sequence>MNTTKKFITKLYHNILFIIKNTKVLFAISLLFYILSGMIPYVHVTALSTIITEGDKIICNNAAVMDTSIIYGIIMLAIAILMDRLLLLGQMPLASVLSYQIKTKVDCLIVEKTSKLSYEYVESSAFQTKLKAVYKFANQLPNLYKTALQILKSVIIMTSLMIGFQGSFYLAFIIMVGCLPQFLLSYKIRKKQHELDLQVTSDQRLQEYYKELLTKSQSVKERHLFGLKGLFTTRWENISYDIHKKYALFRYKSLRLNFLGDISNIAGYMIALVLLLLTPSIDGAGFLSLSVALTAIQNGVNAFIGDCIAIRGQVLDDDVVYDFLEEHEDIQHPCDLKEPITSFTFDHVSFTYKGSSIRALDDVNVTLNAGETIVIVGENGAGKTTFIKMLLGLYPCQGGKVLCNHQSVDTLNRNTYFKRISTIFQHYNKYPFTIAQNIKMTLGEEAKPTEDMISCAKEAGIHDWVSSLPKGYNTLLTHLRPKGIEVSGGQWQKIAIARGQTKPADVFIMDEPTASLDPLMEAEIMNKFMNMDSRSIKIIVSHRVGMATKADKIIVFEKGKLVEVGRHKDLIQNKGVYAQLYESQAKWYTSYSSKEGESS</sequence>
<dbReference type="Gene3D" id="3.40.50.300">
    <property type="entry name" value="P-loop containing nucleotide triphosphate hydrolases"/>
    <property type="match status" value="1"/>
</dbReference>
<keyword evidence="10" id="KW-1185">Reference proteome</keyword>
<dbReference type="SMART" id="SM00382">
    <property type="entry name" value="AAA"/>
    <property type="match status" value="1"/>
</dbReference>
<evidence type="ECO:0000313" key="10">
    <source>
        <dbReference type="Proteomes" id="UP000677305"/>
    </source>
</evidence>
<dbReference type="SUPFAM" id="SSF52540">
    <property type="entry name" value="P-loop containing nucleoside triphosphate hydrolases"/>
    <property type="match status" value="1"/>
</dbReference>
<dbReference type="EMBL" id="CP058561">
    <property type="protein sequence ID" value="QUH29760.1"/>
    <property type="molecule type" value="Genomic_DNA"/>
</dbReference>
<feature type="domain" description="ABC transporter" evidence="8">
    <location>
        <begin position="343"/>
        <end position="583"/>
    </location>
</feature>
<evidence type="ECO:0000256" key="6">
    <source>
        <dbReference type="ARBA" id="ARBA00023136"/>
    </source>
</evidence>
<dbReference type="KEGG" id="vgu:HYG85_12935"/>
<name>A0A8J8MBP9_9FIRM</name>
<evidence type="ECO:0000259" key="8">
    <source>
        <dbReference type="PROSITE" id="PS50893"/>
    </source>
</evidence>
<dbReference type="InterPro" id="IPR027417">
    <property type="entry name" value="P-loop_NTPase"/>
</dbReference>
<evidence type="ECO:0000256" key="2">
    <source>
        <dbReference type="ARBA" id="ARBA00022692"/>
    </source>
</evidence>
<keyword evidence="5 7" id="KW-1133">Transmembrane helix</keyword>
<reference evidence="9 10" key="1">
    <citation type="submission" date="2020-07" db="EMBL/GenBank/DDBJ databases">
        <title>Vallitalea guaymasensis genome.</title>
        <authorList>
            <person name="Postec A."/>
        </authorList>
    </citation>
    <scope>NUCLEOTIDE SEQUENCE [LARGE SCALE GENOMIC DNA]</scope>
    <source>
        <strain evidence="9 10">Ra1766G1</strain>
    </source>
</reference>
<dbReference type="AlphaFoldDB" id="A0A8J8MBP9"/>
<gene>
    <name evidence="9" type="ORF">HYG85_12935</name>
</gene>
<dbReference type="GO" id="GO:0034040">
    <property type="term" value="F:ATPase-coupled lipid transmembrane transporter activity"/>
    <property type="evidence" value="ECO:0007669"/>
    <property type="project" value="TreeGrafter"/>
</dbReference>
<protein>
    <submittedName>
        <fullName evidence="9">ABC transporter ATP-binding protein</fullName>
    </submittedName>
</protein>
<organism evidence="9 10">
    <name type="scientific">Vallitalea guaymasensis</name>
    <dbReference type="NCBI Taxonomy" id="1185412"/>
    <lineage>
        <taxon>Bacteria</taxon>
        <taxon>Bacillati</taxon>
        <taxon>Bacillota</taxon>
        <taxon>Clostridia</taxon>
        <taxon>Lachnospirales</taxon>
        <taxon>Vallitaleaceae</taxon>
        <taxon>Vallitalea</taxon>
    </lineage>
</organism>
<keyword evidence="4 9" id="KW-0067">ATP-binding</keyword>
<dbReference type="InterPro" id="IPR003593">
    <property type="entry name" value="AAA+_ATPase"/>
</dbReference>
<keyword evidence="6 7" id="KW-0472">Membrane</keyword>
<feature type="transmembrane region" description="Helical" evidence="7">
    <location>
        <begin position="62"/>
        <end position="82"/>
    </location>
</feature>
<dbReference type="PANTHER" id="PTHR24221:SF654">
    <property type="entry name" value="ATP-BINDING CASSETTE SUB-FAMILY B MEMBER 6"/>
    <property type="match status" value="1"/>
</dbReference>